<feature type="region of interest" description="Disordered" evidence="1">
    <location>
        <begin position="48"/>
        <end position="68"/>
    </location>
</feature>
<evidence type="ECO:0000313" key="2">
    <source>
        <dbReference type="EMBL" id="SCV69413.1"/>
    </source>
</evidence>
<evidence type="ECO:0000313" key="3">
    <source>
        <dbReference type="Proteomes" id="UP000198372"/>
    </source>
</evidence>
<dbReference type="OrthoDB" id="671439at2759"/>
<gene>
    <name evidence="2" type="ORF">BQ2448_2433</name>
</gene>
<dbReference type="AlphaFoldDB" id="A0A238FBM6"/>
<name>A0A238FBM6_9BASI</name>
<protein>
    <submittedName>
        <fullName evidence="2">BQ2448_2433 protein</fullName>
    </submittedName>
</protein>
<dbReference type="Proteomes" id="UP000198372">
    <property type="component" value="Unassembled WGS sequence"/>
</dbReference>
<organism evidence="2 3">
    <name type="scientific">Microbotryum intermedium</name>
    <dbReference type="NCBI Taxonomy" id="269621"/>
    <lineage>
        <taxon>Eukaryota</taxon>
        <taxon>Fungi</taxon>
        <taxon>Dikarya</taxon>
        <taxon>Basidiomycota</taxon>
        <taxon>Pucciniomycotina</taxon>
        <taxon>Microbotryomycetes</taxon>
        <taxon>Microbotryales</taxon>
        <taxon>Microbotryaceae</taxon>
        <taxon>Microbotryum</taxon>
    </lineage>
</organism>
<accession>A0A238FBM6</accession>
<evidence type="ECO:0000256" key="1">
    <source>
        <dbReference type="SAM" id="MobiDB-lite"/>
    </source>
</evidence>
<proteinExistence type="predicted"/>
<dbReference type="EMBL" id="FMSP01000004">
    <property type="protein sequence ID" value="SCV69413.1"/>
    <property type="molecule type" value="Genomic_DNA"/>
</dbReference>
<keyword evidence="3" id="KW-1185">Reference proteome</keyword>
<feature type="compositionally biased region" description="Polar residues" evidence="1">
    <location>
        <begin position="58"/>
        <end position="68"/>
    </location>
</feature>
<sequence>MVALANVRGSLSATRFQFGDQFTGHSLRSDGATHLALLGFSEPAYNVDPRSPPPHLGTHTTSESAGAVQTDSAAQLLSYEQVIMVGDSITHFALGPGRSGRTLVLRFSRIFDLFNRKYGTYI</sequence>
<reference evidence="3" key="1">
    <citation type="submission" date="2016-09" db="EMBL/GenBank/DDBJ databases">
        <authorList>
            <person name="Jeantristanb JTB J.-T."/>
            <person name="Ricardo R."/>
        </authorList>
    </citation>
    <scope>NUCLEOTIDE SEQUENCE [LARGE SCALE GENOMIC DNA]</scope>
</reference>